<feature type="domain" description="Pili assembly chaperone N-terminal" evidence="7">
    <location>
        <begin position="24"/>
        <end position="140"/>
    </location>
</feature>
<feature type="signal peptide" evidence="6">
    <location>
        <begin position="1"/>
        <end position="22"/>
    </location>
</feature>
<reference evidence="9 10" key="1">
    <citation type="submission" date="2023-09" db="EMBL/GenBank/DDBJ databases">
        <title>Buttiauxella selenatireducens sp. nov., isolated from the rhizosphere of Cardamine hupingshanesis.</title>
        <authorList>
            <person name="Zhang S."/>
            <person name="Xu Z."/>
            <person name="Wang H."/>
            <person name="Guo Y."/>
        </authorList>
    </citation>
    <scope>NUCLEOTIDE SEQUENCE [LARGE SCALE GENOMIC DNA]</scope>
    <source>
        <strain evidence="9 10">R73</strain>
    </source>
</reference>
<evidence type="ECO:0000259" key="8">
    <source>
        <dbReference type="Pfam" id="PF02753"/>
    </source>
</evidence>
<dbReference type="InterPro" id="IPR008962">
    <property type="entry name" value="PapD-like_sf"/>
</dbReference>
<evidence type="ECO:0000259" key="7">
    <source>
        <dbReference type="Pfam" id="PF00345"/>
    </source>
</evidence>
<dbReference type="InterPro" id="IPR016148">
    <property type="entry name" value="Pili_assmbl_chaperone_C"/>
</dbReference>
<dbReference type="Gene3D" id="2.60.40.10">
    <property type="entry name" value="Immunoglobulins"/>
    <property type="match status" value="2"/>
</dbReference>
<dbReference type="Pfam" id="PF02753">
    <property type="entry name" value="PapD_C"/>
    <property type="match status" value="1"/>
</dbReference>
<accession>A0ABY9SBA5</accession>
<feature type="chain" id="PRO_5046016411" evidence="6">
    <location>
        <begin position="23"/>
        <end position="239"/>
    </location>
</feature>
<dbReference type="SUPFAM" id="SSF49354">
    <property type="entry name" value="PapD-like"/>
    <property type="match status" value="1"/>
</dbReference>
<comment type="similarity">
    <text evidence="2">Belongs to the periplasmic pilus chaperone family.</text>
</comment>
<dbReference type="InterPro" id="IPR013783">
    <property type="entry name" value="Ig-like_fold"/>
</dbReference>
<name>A0ABY9SBA5_9ENTR</name>
<evidence type="ECO:0000256" key="3">
    <source>
        <dbReference type="ARBA" id="ARBA00022729"/>
    </source>
</evidence>
<evidence type="ECO:0000313" key="9">
    <source>
        <dbReference type="EMBL" id="WMY73387.1"/>
    </source>
</evidence>
<proteinExistence type="inferred from homology"/>
<dbReference type="Pfam" id="PF00345">
    <property type="entry name" value="PapD_N"/>
    <property type="match status" value="1"/>
</dbReference>
<gene>
    <name evidence="9" type="ORF">RHD99_18300</name>
</gene>
<dbReference type="InterPro" id="IPR050643">
    <property type="entry name" value="Periplasmic_pilus_chap"/>
</dbReference>
<keyword evidence="10" id="KW-1185">Reference proteome</keyword>
<sequence>MKFKTFTTTALSLLLLSSAAHAAIRPALTRVIVQESDKETSVKLLNDDKEHPYLVQSWIEDLNGSDKNLPFVLTPPLFKMNAGREGKLRIVLIPGKIPQDRESVYWLWIQEVPSVTKSAGNQLQLAIRTRLKVFVRPEHLNGNPADTAGQLKWQVQHDGNKSWLVVTNPSPYVVSFSELSVTSAGKTLPFADVHTMVPAKGEQRYEVPAQAAGKSAELNSSLINDFGGDTPVQHQKLTF</sequence>
<evidence type="ECO:0000256" key="1">
    <source>
        <dbReference type="ARBA" id="ARBA00004418"/>
    </source>
</evidence>
<dbReference type="SUPFAM" id="SSF49584">
    <property type="entry name" value="Periplasmic chaperone C-domain"/>
    <property type="match status" value="1"/>
</dbReference>
<protein>
    <submittedName>
        <fullName evidence="9">Molecular chaperone</fullName>
    </submittedName>
</protein>
<dbReference type="PANTHER" id="PTHR30251">
    <property type="entry name" value="PILUS ASSEMBLY CHAPERONE"/>
    <property type="match status" value="1"/>
</dbReference>
<dbReference type="EMBL" id="CP133838">
    <property type="protein sequence ID" value="WMY73387.1"/>
    <property type="molecule type" value="Genomic_DNA"/>
</dbReference>
<dbReference type="PRINTS" id="PR00969">
    <property type="entry name" value="CHAPERONPILI"/>
</dbReference>
<organism evidence="9 10">
    <name type="scientific">Buttiauxella selenatireducens</name>
    <dbReference type="NCBI Taxonomy" id="3073902"/>
    <lineage>
        <taxon>Bacteria</taxon>
        <taxon>Pseudomonadati</taxon>
        <taxon>Pseudomonadota</taxon>
        <taxon>Gammaproteobacteria</taxon>
        <taxon>Enterobacterales</taxon>
        <taxon>Enterobacteriaceae</taxon>
        <taxon>Buttiauxella</taxon>
    </lineage>
</organism>
<evidence type="ECO:0000313" key="10">
    <source>
        <dbReference type="Proteomes" id="UP001246690"/>
    </source>
</evidence>
<dbReference type="InterPro" id="IPR036316">
    <property type="entry name" value="Pili_assmbl_chap_C_dom_sf"/>
</dbReference>
<evidence type="ECO:0000256" key="5">
    <source>
        <dbReference type="ARBA" id="ARBA00023186"/>
    </source>
</evidence>
<evidence type="ECO:0000256" key="6">
    <source>
        <dbReference type="SAM" id="SignalP"/>
    </source>
</evidence>
<evidence type="ECO:0000256" key="4">
    <source>
        <dbReference type="ARBA" id="ARBA00022764"/>
    </source>
</evidence>
<dbReference type="Proteomes" id="UP001246690">
    <property type="component" value="Chromosome"/>
</dbReference>
<dbReference type="PANTHER" id="PTHR30251:SF2">
    <property type="entry name" value="FIMBRIAL CHAPERONE YADV-RELATED"/>
    <property type="match status" value="1"/>
</dbReference>
<comment type="subcellular location">
    <subcellularLocation>
        <location evidence="1">Periplasm</location>
    </subcellularLocation>
</comment>
<keyword evidence="5" id="KW-0143">Chaperone</keyword>
<dbReference type="RefSeq" id="WP_309875748.1">
    <property type="nucleotide sequence ID" value="NZ_CP133838.1"/>
</dbReference>
<dbReference type="InterPro" id="IPR016147">
    <property type="entry name" value="Pili_assmbl_chaperone_N"/>
</dbReference>
<feature type="domain" description="Pili assembly chaperone C-terminal" evidence="8">
    <location>
        <begin position="166"/>
        <end position="230"/>
    </location>
</feature>
<keyword evidence="3 6" id="KW-0732">Signal</keyword>
<keyword evidence="4" id="KW-0574">Periplasm</keyword>
<dbReference type="InterPro" id="IPR001829">
    <property type="entry name" value="Pili_assmbl_chaperone_bac"/>
</dbReference>
<evidence type="ECO:0000256" key="2">
    <source>
        <dbReference type="ARBA" id="ARBA00007399"/>
    </source>
</evidence>